<protein>
    <recommendedName>
        <fullName evidence="4">DUF885 domain-containing protein</fullName>
    </recommendedName>
</protein>
<dbReference type="KEGG" id="talb:FTW19_14615"/>
<evidence type="ECO:0000313" key="2">
    <source>
        <dbReference type="EMBL" id="QEE29121.1"/>
    </source>
</evidence>
<organism evidence="2 3">
    <name type="scientific">Terriglobus albidus</name>
    <dbReference type="NCBI Taxonomy" id="1592106"/>
    <lineage>
        <taxon>Bacteria</taxon>
        <taxon>Pseudomonadati</taxon>
        <taxon>Acidobacteriota</taxon>
        <taxon>Terriglobia</taxon>
        <taxon>Terriglobales</taxon>
        <taxon>Acidobacteriaceae</taxon>
        <taxon>Terriglobus</taxon>
    </lineage>
</organism>
<evidence type="ECO:0000256" key="1">
    <source>
        <dbReference type="SAM" id="Coils"/>
    </source>
</evidence>
<keyword evidence="1" id="KW-0175">Coiled coil</keyword>
<evidence type="ECO:0000313" key="3">
    <source>
        <dbReference type="Proteomes" id="UP000321820"/>
    </source>
</evidence>
<name>A0A5B9EFA5_9BACT</name>
<dbReference type="Proteomes" id="UP000321820">
    <property type="component" value="Chromosome"/>
</dbReference>
<reference evidence="2 3" key="1">
    <citation type="submission" date="2019-08" db="EMBL/GenBank/DDBJ databases">
        <title>Complete genome sequence of Terriglobus albidus strain ORNL.</title>
        <authorList>
            <person name="Podar M."/>
        </authorList>
    </citation>
    <scope>NUCLEOTIDE SEQUENCE [LARGE SCALE GENOMIC DNA]</scope>
    <source>
        <strain evidence="2 3">ORNL</strain>
    </source>
</reference>
<evidence type="ECO:0008006" key="4">
    <source>
        <dbReference type="Google" id="ProtNLM"/>
    </source>
</evidence>
<gene>
    <name evidence="2" type="ORF">FTW19_14615</name>
</gene>
<accession>A0A5B9EFA5</accession>
<dbReference type="OrthoDB" id="140419at2"/>
<dbReference type="AlphaFoldDB" id="A0A5B9EFA5"/>
<dbReference type="RefSeq" id="WP_147648319.1">
    <property type="nucleotide sequence ID" value="NZ_CP042806.1"/>
</dbReference>
<keyword evidence="3" id="KW-1185">Reference proteome</keyword>
<sequence length="407" mass="45708">MLLLGLTWQNNGCRSAGHNTEPAEQYLKLAVSLSERDPDFLDFYTGPEPLARAAKTPLPSLEQIEQNAKHLQTRLPNSGLGAERIAFLNQQLNAMNQRVRQLRGAIAGFDEESRNYFGVVAPPDTDAAQRAKVRSEIAVLIGPGAKAYSAYEAAFVVPAKQVPVVFEAALKVCRERTLARIPMPAGEHIDVTYVVNKPWAGFSRYLGNAHSQIQVNLGFPQTLDRLLDLACHEGYPGHHVFNTLREEALVKQRHQQEWAVQPTFSPQSFVSEAAASYAPQMVLDDAARVQIERDVLFPIAGLPQRDIKRYIRVEELIAMLHTGEPEIAREYLDGRLEFARALSRLEEELLMEHGETMLTYLNEYRSYMLTYTVGLDRVAKYVNAAGPENRWQRYTALMTSSVTSLPE</sequence>
<proteinExistence type="predicted"/>
<feature type="coiled-coil region" evidence="1">
    <location>
        <begin position="85"/>
        <end position="112"/>
    </location>
</feature>
<dbReference type="EMBL" id="CP042806">
    <property type="protein sequence ID" value="QEE29121.1"/>
    <property type="molecule type" value="Genomic_DNA"/>
</dbReference>